<dbReference type="Proteomes" id="UP000297385">
    <property type="component" value="Unassembled WGS sequence"/>
</dbReference>
<evidence type="ECO:0000313" key="3">
    <source>
        <dbReference type="Proteomes" id="UP000297385"/>
    </source>
</evidence>
<dbReference type="AlphaFoldDB" id="A0A4Y8N487"/>
<dbReference type="SUPFAM" id="SSF143744">
    <property type="entry name" value="GlcG-like"/>
    <property type="match status" value="1"/>
</dbReference>
<dbReference type="HAMAP" id="MF_00761">
    <property type="entry name" value="UPF0303"/>
    <property type="match status" value="1"/>
</dbReference>
<dbReference type="RefSeq" id="WP_134456274.1">
    <property type="nucleotide sequence ID" value="NZ_JBHMFL010000046.1"/>
</dbReference>
<dbReference type="Pfam" id="PF03928">
    <property type="entry name" value="HbpS-like"/>
    <property type="match status" value="1"/>
</dbReference>
<protein>
    <recommendedName>
        <fullName evidence="1">UPF0303 protein E2553_04990</fullName>
    </recommendedName>
</protein>
<proteinExistence type="inferred from homology"/>
<sequence length="165" mass="17701">MDIAHDLQVIAAQEHTLVFPQFDADRAWQVGAYLHEVAKARGIPVAIDVRTFGQPLFFSLLDGATPDNVDWVRRKSNTVAHFRRSSYAIGLKLQQAGGTLADKHALAASEYASHGGAFPLTVAHAGVIGSITVSGLPQRADHELVVEALCAHLGHDYSKLALAKA</sequence>
<organism evidence="2 3">
    <name type="scientific">Paraburkholderia dipogonis</name>
    <dbReference type="NCBI Taxonomy" id="1211383"/>
    <lineage>
        <taxon>Bacteria</taxon>
        <taxon>Pseudomonadati</taxon>
        <taxon>Pseudomonadota</taxon>
        <taxon>Betaproteobacteria</taxon>
        <taxon>Burkholderiales</taxon>
        <taxon>Burkholderiaceae</taxon>
        <taxon>Paraburkholderia</taxon>
    </lineage>
</organism>
<dbReference type="InterPro" id="IPR038084">
    <property type="entry name" value="PduO/GlcC-like_sf"/>
</dbReference>
<dbReference type="NCBIfam" id="NF002695">
    <property type="entry name" value="PRK02487.1-4"/>
    <property type="match status" value="1"/>
</dbReference>
<comment type="caution">
    <text evidence="2">The sequence shown here is derived from an EMBL/GenBank/DDBJ whole genome shotgun (WGS) entry which is preliminary data.</text>
</comment>
<dbReference type="PANTHER" id="PTHR28255">
    <property type="match status" value="1"/>
</dbReference>
<name>A0A4Y8N487_9BURK</name>
<dbReference type="PANTHER" id="PTHR28255:SF1">
    <property type="entry name" value="UPF0303 PROTEIN YBR137W"/>
    <property type="match status" value="1"/>
</dbReference>
<evidence type="ECO:0000256" key="1">
    <source>
        <dbReference type="HAMAP-Rule" id="MF_00761"/>
    </source>
</evidence>
<evidence type="ECO:0000313" key="2">
    <source>
        <dbReference type="EMBL" id="TFE44442.1"/>
    </source>
</evidence>
<dbReference type="NCBIfam" id="NF002696">
    <property type="entry name" value="PRK02487.1-5"/>
    <property type="match status" value="1"/>
</dbReference>
<comment type="similarity">
    <text evidence="1">Belongs to the UPF0303 family.</text>
</comment>
<gene>
    <name evidence="2" type="ORF">E2553_04990</name>
</gene>
<dbReference type="PIRSF" id="PIRSF008757">
    <property type="entry name" value="UCP008757"/>
    <property type="match status" value="1"/>
</dbReference>
<dbReference type="InterPro" id="IPR005624">
    <property type="entry name" value="PduO/GlcC-like"/>
</dbReference>
<dbReference type="EMBL" id="SNVI01000001">
    <property type="protein sequence ID" value="TFE44442.1"/>
    <property type="molecule type" value="Genomic_DNA"/>
</dbReference>
<dbReference type="InterPro" id="IPR010371">
    <property type="entry name" value="YBR137W-like"/>
</dbReference>
<accession>A0A4Y8N487</accession>
<dbReference type="GeneID" id="97305474"/>
<reference evidence="2 3" key="1">
    <citation type="submission" date="2019-03" db="EMBL/GenBank/DDBJ databases">
        <title>Complete Genome Sequence of Paraburkholderia dipogonis ICMP 19430T, a Nitrogen-fixing Symbiont of the South African Invasive Legume Dipogon lignosus in New Zealand.</title>
        <authorList>
            <person name="De Meyer S.E."/>
        </authorList>
    </citation>
    <scope>NUCLEOTIDE SEQUENCE [LARGE SCALE GENOMIC DNA]</scope>
    <source>
        <strain evidence="2 3">ICMP 19430</strain>
    </source>
</reference>
<dbReference type="Gene3D" id="3.30.450.150">
    <property type="entry name" value="Haem-degrading domain"/>
    <property type="match status" value="1"/>
</dbReference>